<gene>
    <name evidence="1" type="ORF">GCWU0000282_003225</name>
</gene>
<keyword evidence="2" id="KW-1185">Reference proteome</keyword>
<reference evidence="1 2" key="1">
    <citation type="submission" date="2013-06" db="EMBL/GenBank/DDBJ databases">
        <authorList>
            <person name="Weinstock G."/>
            <person name="Sodergren E."/>
            <person name="Clifton S."/>
            <person name="Fulton L."/>
            <person name="Fulton B."/>
            <person name="Courtney L."/>
            <person name="Fronick C."/>
            <person name="Harrison M."/>
            <person name="Strong C."/>
            <person name="Farmer C."/>
            <person name="Delahaunty K."/>
            <person name="Markovic C."/>
            <person name="Hall O."/>
            <person name="Minx P."/>
            <person name="Tomlinson C."/>
            <person name="Mitreva M."/>
            <person name="Nelson J."/>
            <person name="Hou S."/>
            <person name="Wollam A."/>
            <person name="Pepin K.H."/>
            <person name="Johnson M."/>
            <person name="Bhonagiri V."/>
            <person name="Nash W.E."/>
            <person name="Warren W."/>
            <person name="Chinwalla A."/>
            <person name="Mardis E.R."/>
            <person name="Wilson R.K."/>
        </authorList>
    </citation>
    <scope>NUCLEOTIDE SEQUENCE [LARGE SCALE GENOMIC DNA]</scope>
    <source>
        <strain evidence="1 2">ATCC 51271</strain>
    </source>
</reference>
<accession>V2XHP5</accession>
<name>V2XHP5_9FIRM</name>
<dbReference type="EMBL" id="ACIL03000021">
    <property type="protein sequence ID" value="ESL01664.1"/>
    <property type="molecule type" value="Genomic_DNA"/>
</dbReference>
<dbReference type="Proteomes" id="UP000018227">
    <property type="component" value="Unassembled WGS sequence"/>
</dbReference>
<protein>
    <submittedName>
        <fullName evidence="1">Uncharacterized protein</fullName>
    </submittedName>
</protein>
<evidence type="ECO:0000313" key="2">
    <source>
        <dbReference type="Proteomes" id="UP000018227"/>
    </source>
</evidence>
<comment type="caution">
    <text evidence="1">The sequence shown here is derived from an EMBL/GenBank/DDBJ whole genome shotgun (WGS) entry which is preliminary data.</text>
</comment>
<dbReference type="AlphaFoldDB" id="V2XHP5"/>
<evidence type="ECO:0000313" key="1">
    <source>
        <dbReference type="EMBL" id="ESL01664.1"/>
    </source>
</evidence>
<proteinExistence type="predicted"/>
<sequence>MWLLDLMVSVTAGVATFIICKWLDRNSNDNQPATLCMGKA</sequence>
<dbReference type="RefSeq" id="WP_023356063.1">
    <property type="nucleotide sequence ID" value="NZ_KI535371.1"/>
</dbReference>
<organism evidence="1 2">
    <name type="scientific">Catonella morbi ATCC 51271</name>
    <dbReference type="NCBI Taxonomy" id="592026"/>
    <lineage>
        <taxon>Bacteria</taxon>
        <taxon>Bacillati</taxon>
        <taxon>Bacillota</taxon>
        <taxon>Clostridia</taxon>
        <taxon>Lachnospirales</taxon>
        <taxon>Lachnospiraceae</taxon>
        <taxon>Catonella</taxon>
    </lineage>
</organism>
<dbReference type="HOGENOM" id="CLU_3286817_0_0_9"/>